<evidence type="ECO:0000313" key="1">
    <source>
        <dbReference type="EMBL" id="NIJ13186.1"/>
    </source>
</evidence>
<dbReference type="RefSeq" id="WP_208415722.1">
    <property type="nucleotide sequence ID" value="NZ_JAAOYM010000001.1"/>
</dbReference>
<keyword evidence="2" id="KW-1185">Reference proteome</keyword>
<organism evidence="1 2">
    <name type="scientific">Saccharomonospora amisosensis</name>
    <dbReference type="NCBI Taxonomy" id="1128677"/>
    <lineage>
        <taxon>Bacteria</taxon>
        <taxon>Bacillati</taxon>
        <taxon>Actinomycetota</taxon>
        <taxon>Actinomycetes</taxon>
        <taxon>Pseudonocardiales</taxon>
        <taxon>Pseudonocardiaceae</taxon>
        <taxon>Saccharomonospora</taxon>
    </lineage>
</organism>
<comment type="caution">
    <text evidence="1">The sequence shown here is derived from an EMBL/GenBank/DDBJ whole genome shotgun (WGS) entry which is preliminary data.</text>
</comment>
<evidence type="ECO:0008006" key="3">
    <source>
        <dbReference type="Google" id="ProtNLM"/>
    </source>
</evidence>
<name>A0A7X5US31_9PSEU</name>
<sequence length="281" mass="28329">MLTSHHVSATTRIRAAATLRVRDVLAGPVRAATVVHAGRDAVYLDVDSFCLGVLSRSATAVPCGLRTTLTSLADGLATPTPPGSRAQVGGGSLLLGDARLTVGRVVEASVPALPPAAARRAARTLAKVCPPLPHTREELPEAALRLLGDGDPAAVPLLLGRGSGLTPLGDDVLCGWLATVAAGVLGGHDPSGARPVAAAVAALAAHNTTTLSATLLDCAARGEALPRFRRLVADLASADPGAAAGLTALLEVGHTSGHGLALGLHLALDPLQRFPTERTLV</sequence>
<accession>A0A7X5US31</accession>
<reference evidence="1 2" key="1">
    <citation type="submission" date="2020-03" db="EMBL/GenBank/DDBJ databases">
        <title>Sequencing the genomes of 1000 actinobacteria strains.</title>
        <authorList>
            <person name="Klenk H.-P."/>
        </authorList>
    </citation>
    <scope>NUCLEOTIDE SEQUENCE [LARGE SCALE GENOMIC DNA]</scope>
    <source>
        <strain evidence="1 2">DSM 45685</strain>
    </source>
</reference>
<dbReference type="EMBL" id="JAAOYM010000001">
    <property type="protein sequence ID" value="NIJ13186.1"/>
    <property type="molecule type" value="Genomic_DNA"/>
</dbReference>
<proteinExistence type="predicted"/>
<evidence type="ECO:0000313" key="2">
    <source>
        <dbReference type="Proteomes" id="UP000545493"/>
    </source>
</evidence>
<dbReference type="Proteomes" id="UP000545493">
    <property type="component" value="Unassembled WGS sequence"/>
</dbReference>
<gene>
    <name evidence="1" type="ORF">FHU38_003530</name>
</gene>
<dbReference type="AlphaFoldDB" id="A0A7X5US31"/>
<dbReference type="InterPro" id="IPR021530">
    <property type="entry name" value="AllH-like"/>
</dbReference>
<protein>
    <recommendedName>
        <fullName evidence="3">DUF2877 domain-containing protein</fullName>
    </recommendedName>
</protein>
<dbReference type="Pfam" id="PF11392">
    <property type="entry name" value="AllH"/>
    <property type="match status" value="1"/>
</dbReference>